<dbReference type="GO" id="GO:0030246">
    <property type="term" value="F:carbohydrate binding"/>
    <property type="evidence" value="ECO:0007669"/>
    <property type="project" value="UniProtKB-KW"/>
</dbReference>
<keyword evidence="3" id="KW-0732">Signal</keyword>
<dbReference type="InterPro" id="IPR016187">
    <property type="entry name" value="CTDL_fold"/>
</dbReference>
<dbReference type="PANTHER" id="PTHR22799">
    <property type="entry name" value="TETRANECTIN-RELATED"/>
    <property type="match status" value="1"/>
</dbReference>
<evidence type="ECO:0000256" key="3">
    <source>
        <dbReference type="SAM" id="SignalP"/>
    </source>
</evidence>
<dbReference type="InterPro" id="IPR001304">
    <property type="entry name" value="C-type_lectin-like"/>
</dbReference>
<keyword evidence="2" id="KW-1015">Disulfide bond</keyword>
<dbReference type="CDD" id="cd00037">
    <property type="entry name" value="CLECT"/>
    <property type="match status" value="1"/>
</dbReference>
<organism evidence="5 6">
    <name type="scientific">Anopheles farauti</name>
    <dbReference type="NCBI Taxonomy" id="69004"/>
    <lineage>
        <taxon>Eukaryota</taxon>
        <taxon>Metazoa</taxon>
        <taxon>Ecdysozoa</taxon>
        <taxon>Arthropoda</taxon>
        <taxon>Hexapoda</taxon>
        <taxon>Insecta</taxon>
        <taxon>Pterygota</taxon>
        <taxon>Neoptera</taxon>
        <taxon>Endopterygota</taxon>
        <taxon>Diptera</taxon>
        <taxon>Nematocera</taxon>
        <taxon>Culicoidea</taxon>
        <taxon>Culicidae</taxon>
        <taxon>Anophelinae</taxon>
        <taxon>Anopheles</taxon>
    </lineage>
</organism>
<dbReference type="PROSITE" id="PS50041">
    <property type="entry name" value="C_TYPE_LECTIN_2"/>
    <property type="match status" value="1"/>
</dbReference>
<feature type="chain" id="PRO_5008132750" description="C-type lectin domain-containing protein" evidence="3">
    <location>
        <begin position="24"/>
        <end position="151"/>
    </location>
</feature>
<dbReference type="PROSITE" id="PS00615">
    <property type="entry name" value="C_TYPE_LECTIN_1"/>
    <property type="match status" value="1"/>
</dbReference>
<sequence>MNTAVIVLAVVALAASNLPTIHALRYSVHTTKVTFYEALVQCSDKGGLLASPETPTQNEQIWKAIKTAGTVGTYWIAGSDAGLEGSWIWVTSNRPVGSLNGYVNWDANEPNNAWPGPPTAVENCLSIFDGKPKWNDVPCDKLYNYVCQHPY</sequence>
<dbReference type="EnsemblMetazoa" id="AFAF007956-RA">
    <property type="protein sequence ID" value="AFAF007956-PA"/>
    <property type="gene ID" value="AFAF007956"/>
</dbReference>
<dbReference type="Proteomes" id="UP000075886">
    <property type="component" value="Unassembled WGS sequence"/>
</dbReference>
<dbReference type="PANTHER" id="PTHR22799:SF6">
    <property type="entry name" value="C-TYPE LECTIN DOMAIN FAMILY 4 MEMBER M-LIKE"/>
    <property type="match status" value="1"/>
</dbReference>
<name>A0A182QDF9_9DIPT</name>
<accession>A0A182QDF9</accession>
<dbReference type="InterPro" id="IPR018378">
    <property type="entry name" value="C-type_lectin_CS"/>
</dbReference>
<keyword evidence="1" id="KW-0430">Lectin</keyword>
<dbReference type="Gene3D" id="3.10.100.10">
    <property type="entry name" value="Mannose-Binding Protein A, subunit A"/>
    <property type="match status" value="1"/>
</dbReference>
<evidence type="ECO:0000256" key="2">
    <source>
        <dbReference type="ARBA" id="ARBA00023157"/>
    </source>
</evidence>
<keyword evidence="6" id="KW-1185">Reference proteome</keyword>
<dbReference type="InterPro" id="IPR016186">
    <property type="entry name" value="C-type_lectin-like/link_sf"/>
</dbReference>
<evidence type="ECO:0000313" key="5">
    <source>
        <dbReference type="EnsemblMetazoa" id="AFAF007956-PA"/>
    </source>
</evidence>
<reference evidence="6" key="1">
    <citation type="submission" date="2014-01" db="EMBL/GenBank/DDBJ databases">
        <title>The Genome Sequence of Anopheles farauti FAR1 (V2).</title>
        <authorList>
            <consortium name="The Broad Institute Genomics Platform"/>
            <person name="Neafsey D.E."/>
            <person name="Besansky N."/>
            <person name="Howell P."/>
            <person name="Walton C."/>
            <person name="Young S.K."/>
            <person name="Zeng Q."/>
            <person name="Gargeya S."/>
            <person name="Fitzgerald M."/>
            <person name="Haas B."/>
            <person name="Abouelleil A."/>
            <person name="Allen A.W."/>
            <person name="Alvarado L."/>
            <person name="Arachchi H.M."/>
            <person name="Berlin A.M."/>
            <person name="Chapman S.B."/>
            <person name="Gainer-Dewar J."/>
            <person name="Goldberg J."/>
            <person name="Griggs A."/>
            <person name="Gujja S."/>
            <person name="Hansen M."/>
            <person name="Howarth C."/>
            <person name="Imamovic A."/>
            <person name="Ireland A."/>
            <person name="Larimer J."/>
            <person name="McCowan C."/>
            <person name="Murphy C."/>
            <person name="Pearson M."/>
            <person name="Poon T.W."/>
            <person name="Priest M."/>
            <person name="Roberts A."/>
            <person name="Saif S."/>
            <person name="Shea T."/>
            <person name="Sisk P."/>
            <person name="Sykes S."/>
            <person name="Wortman J."/>
            <person name="Nusbaum C."/>
            <person name="Birren B."/>
        </authorList>
    </citation>
    <scope>NUCLEOTIDE SEQUENCE [LARGE SCALE GENOMIC DNA]</scope>
    <source>
        <strain evidence="6">FAR1</strain>
    </source>
</reference>
<feature type="domain" description="C-type lectin" evidence="4">
    <location>
        <begin position="26"/>
        <end position="148"/>
    </location>
</feature>
<evidence type="ECO:0000313" key="6">
    <source>
        <dbReference type="Proteomes" id="UP000075886"/>
    </source>
</evidence>
<evidence type="ECO:0000259" key="4">
    <source>
        <dbReference type="PROSITE" id="PS50041"/>
    </source>
</evidence>
<proteinExistence type="predicted"/>
<dbReference type="InterPro" id="IPR051663">
    <property type="entry name" value="CLec_Tetranectin-domain"/>
</dbReference>
<protein>
    <recommendedName>
        <fullName evidence="4">C-type lectin domain-containing protein</fullName>
    </recommendedName>
</protein>
<dbReference type="EMBL" id="AXCN02001820">
    <property type="status" value="NOT_ANNOTATED_CDS"/>
    <property type="molecule type" value="Genomic_DNA"/>
</dbReference>
<dbReference type="STRING" id="69004.A0A182QDF9"/>
<dbReference type="SUPFAM" id="SSF56436">
    <property type="entry name" value="C-type lectin-like"/>
    <property type="match status" value="1"/>
</dbReference>
<dbReference type="AlphaFoldDB" id="A0A182QDF9"/>
<feature type="signal peptide" evidence="3">
    <location>
        <begin position="1"/>
        <end position="23"/>
    </location>
</feature>
<dbReference type="Pfam" id="PF00059">
    <property type="entry name" value="Lectin_C"/>
    <property type="match status" value="1"/>
</dbReference>
<dbReference type="SMART" id="SM00034">
    <property type="entry name" value="CLECT"/>
    <property type="match status" value="1"/>
</dbReference>
<evidence type="ECO:0000256" key="1">
    <source>
        <dbReference type="ARBA" id="ARBA00022734"/>
    </source>
</evidence>
<dbReference type="VEuPathDB" id="VectorBase:AFAF007956"/>
<reference evidence="5" key="2">
    <citation type="submission" date="2020-05" db="UniProtKB">
        <authorList>
            <consortium name="EnsemblMetazoa"/>
        </authorList>
    </citation>
    <scope>IDENTIFICATION</scope>
    <source>
        <strain evidence="5">FAR1</strain>
    </source>
</reference>